<keyword evidence="3" id="KW-1185">Reference proteome</keyword>
<accession>A0AA36D5S9</accession>
<protein>
    <recommendedName>
        <fullName evidence="1">Endonuclease/exonuclease/phosphatase domain-containing protein</fullName>
    </recommendedName>
</protein>
<gene>
    <name evidence="2" type="ORF">MSPICULIGERA_LOCUS19780</name>
</gene>
<evidence type="ECO:0000313" key="3">
    <source>
        <dbReference type="Proteomes" id="UP001177023"/>
    </source>
</evidence>
<dbReference type="EMBL" id="CATQJA010002663">
    <property type="protein sequence ID" value="CAJ0581623.1"/>
    <property type="molecule type" value="Genomic_DNA"/>
</dbReference>
<dbReference type="PANTHER" id="PTHR12121">
    <property type="entry name" value="CARBON CATABOLITE REPRESSOR PROTEIN 4"/>
    <property type="match status" value="1"/>
</dbReference>
<dbReference type="SUPFAM" id="SSF56219">
    <property type="entry name" value="DNase I-like"/>
    <property type="match status" value="1"/>
</dbReference>
<proteinExistence type="predicted"/>
<dbReference type="PANTHER" id="PTHR12121:SF34">
    <property type="entry name" value="PROTEIN ANGEL"/>
    <property type="match status" value="1"/>
</dbReference>
<sequence>MILPHFRFSLPHGRMDNFNIIDFISKRDVGVVKEVDVVDLTAEVVASTSGETEEPEIVFEKVTAHRQTIRTTFPLVPEVASTSNARSASLPDLSGIVWPNGHCDITPCKTSPVESGHKLESRHTFPKKRQAGAHHHFTHDRITARASLAQKLLISVDEVPCLNAELTESGPLEYAVAYPPTRHGVMASVDQLTVSTRAKFGEEMRQFEFVGPPPSDKEFERLRVCSYNVLCQSTAARTMYLYRHLKSDPRAISWESRWPLLAQEFEMLGADVYGLQEVDSNHLQQYEDYFKAKGYLTYFKKRTADEFPDGCLLAFKQDRFRVEHYEEVEYFVSSRAILDKHQVGQVCVVRDLKTRHRLCFANTHLLFNEKRGDIKLLQLMMLFATINKIKKLSWEPTPLFIMGDMNMQPFSPLYRFITQARLALGDSPRHTLSGQTTSSNPVAVGYPLIPEFLKLARNSMFYSTKPMPAPSPCDDVFTHLLDGLASVYCHAHSGSLPNAEVSTFHSGVANPDFIFFSIKGYRRTEKGVLIDPLDDVRLITRLTLPTEAMLRRTLGCWPNTSVPSDHIPLLADFALRKGGLHYF</sequence>
<dbReference type="InterPro" id="IPR036691">
    <property type="entry name" value="Endo/exonu/phosph_ase_sf"/>
</dbReference>
<evidence type="ECO:0000313" key="2">
    <source>
        <dbReference type="EMBL" id="CAJ0581623.1"/>
    </source>
</evidence>
<dbReference type="GO" id="GO:0000175">
    <property type="term" value="F:3'-5'-RNA exonuclease activity"/>
    <property type="evidence" value="ECO:0007669"/>
    <property type="project" value="TreeGrafter"/>
</dbReference>
<name>A0AA36D5S9_9BILA</name>
<dbReference type="Proteomes" id="UP001177023">
    <property type="component" value="Unassembled WGS sequence"/>
</dbReference>
<dbReference type="Pfam" id="PF03372">
    <property type="entry name" value="Exo_endo_phos"/>
    <property type="match status" value="1"/>
</dbReference>
<comment type="caution">
    <text evidence="2">The sequence shown here is derived from an EMBL/GenBank/DDBJ whole genome shotgun (WGS) entry which is preliminary data.</text>
</comment>
<feature type="non-terminal residue" evidence="2">
    <location>
        <position position="1"/>
    </location>
</feature>
<evidence type="ECO:0000259" key="1">
    <source>
        <dbReference type="Pfam" id="PF03372"/>
    </source>
</evidence>
<dbReference type="AlphaFoldDB" id="A0AA36D5S9"/>
<dbReference type="Gene3D" id="3.60.10.10">
    <property type="entry name" value="Endonuclease/exonuclease/phosphatase"/>
    <property type="match status" value="1"/>
</dbReference>
<feature type="domain" description="Endonuclease/exonuclease/phosphatase" evidence="1">
    <location>
        <begin position="226"/>
        <end position="566"/>
    </location>
</feature>
<dbReference type="InterPro" id="IPR005135">
    <property type="entry name" value="Endo/exonuclease/phosphatase"/>
</dbReference>
<dbReference type="InterPro" id="IPR050410">
    <property type="entry name" value="CCR4/nocturin_mRNA_transcr"/>
</dbReference>
<reference evidence="2" key="1">
    <citation type="submission" date="2023-06" db="EMBL/GenBank/DDBJ databases">
        <authorList>
            <person name="Delattre M."/>
        </authorList>
    </citation>
    <scope>NUCLEOTIDE SEQUENCE</scope>
    <source>
        <strain evidence="2">AF72</strain>
    </source>
</reference>
<organism evidence="2 3">
    <name type="scientific">Mesorhabditis spiculigera</name>
    <dbReference type="NCBI Taxonomy" id="96644"/>
    <lineage>
        <taxon>Eukaryota</taxon>
        <taxon>Metazoa</taxon>
        <taxon>Ecdysozoa</taxon>
        <taxon>Nematoda</taxon>
        <taxon>Chromadorea</taxon>
        <taxon>Rhabditida</taxon>
        <taxon>Rhabditina</taxon>
        <taxon>Rhabditomorpha</taxon>
        <taxon>Rhabditoidea</taxon>
        <taxon>Rhabditidae</taxon>
        <taxon>Mesorhabditinae</taxon>
        <taxon>Mesorhabditis</taxon>
    </lineage>
</organism>